<dbReference type="InterPro" id="IPR050093">
    <property type="entry name" value="ABC_SmlMolc_Importer"/>
</dbReference>
<feature type="region of interest" description="Disordered" evidence="5">
    <location>
        <begin position="1"/>
        <end position="26"/>
    </location>
</feature>
<dbReference type="PANTHER" id="PTHR42781">
    <property type="entry name" value="SPERMIDINE/PUTRESCINE IMPORT ATP-BINDING PROTEIN POTA"/>
    <property type="match status" value="1"/>
</dbReference>
<dbReference type="PROSITE" id="PS00211">
    <property type="entry name" value="ABC_TRANSPORTER_1"/>
    <property type="match status" value="1"/>
</dbReference>
<dbReference type="PROSITE" id="PS50893">
    <property type="entry name" value="ABC_TRANSPORTER_2"/>
    <property type="match status" value="1"/>
</dbReference>
<dbReference type="GO" id="GO:0016887">
    <property type="term" value="F:ATP hydrolysis activity"/>
    <property type="evidence" value="ECO:0007669"/>
    <property type="project" value="InterPro"/>
</dbReference>
<dbReference type="GO" id="GO:0015418">
    <property type="term" value="F:ABC-type quaternary ammonium compound transporting activity"/>
    <property type="evidence" value="ECO:0007669"/>
    <property type="project" value="UniProtKB-EC"/>
</dbReference>
<dbReference type="AlphaFoldDB" id="A0A1H7YGU1"/>
<feature type="compositionally biased region" description="Low complexity" evidence="5">
    <location>
        <begin position="1"/>
        <end position="22"/>
    </location>
</feature>
<evidence type="ECO:0000256" key="3">
    <source>
        <dbReference type="ARBA" id="ARBA00022840"/>
    </source>
</evidence>
<dbReference type="Pfam" id="PF00005">
    <property type="entry name" value="ABC_tran"/>
    <property type="match status" value="1"/>
</dbReference>
<dbReference type="FunFam" id="3.40.50.300:FF:000425">
    <property type="entry name" value="Probable ABC transporter, ATP-binding subunit"/>
    <property type="match status" value="1"/>
</dbReference>
<dbReference type="Gene3D" id="3.40.50.300">
    <property type="entry name" value="P-loop containing nucleotide triphosphate hydrolases"/>
    <property type="match status" value="1"/>
</dbReference>
<keyword evidence="8" id="KW-1185">Reference proteome</keyword>
<evidence type="ECO:0000256" key="1">
    <source>
        <dbReference type="ARBA" id="ARBA00022448"/>
    </source>
</evidence>
<evidence type="ECO:0000313" key="7">
    <source>
        <dbReference type="EMBL" id="SEM45121.1"/>
    </source>
</evidence>
<dbReference type="PANTHER" id="PTHR42781:SF4">
    <property type="entry name" value="SPERMIDINE_PUTRESCINE IMPORT ATP-BINDING PROTEIN POTA"/>
    <property type="match status" value="1"/>
</dbReference>
<reference evidence="7 8" key="1">
    <citation type="submission" date="2016-10" db="EMBL/GenBank/DDBJ databases">
        <authorList>
            <person name="de Groot N.N."/>
        </authorList>
    </citation>
    <scope>NUCLEOTIDE SEQUENCE [LARGE SCALE GENOMIC DNA]</scope>
    <source>
        <strain evidence="7 8">DSM 43357</strain>
    </source>
</reference>
<keyword evidence="1" id="KW-0813">Transport</keyword>
<dbReference type="Proteomes" id="UP000198953">
    <property type="component" value="Unassembled WGS sequence"/>
</dbReference>
<dbReference type="EMBL" id="FOBF01000013">
    <property type="protein sequence ID" value="SEM45121.1"/>
    <property type="molecule type" value="Genomic_DNA"/>
</dbReference>
<dbReference type="InterPro" id="IPR008995">
    <property type="entry name" value="Mo/tungstate-bd_C_term_dom"/>
</dbReference>
<dbReference type="InterPro" id="IPR003439">
    <property type="entry name" value="ABC_transporter-like_ATP-bd"/>
</dbReference>
<evidence type="ECO:0000313" key="8">
    <source>
        <dbReference type="Proteomes" id="UP000198953"/>
    </source>
</evidence>
<evidence type="ECO:0000256" key="5">
    <source>
        <dbReference type="SAM" id="MobiDB-lite"/>
    </source>
</evidence>
<dbReference type="EC" id="7.6.2.9" evidence="4"/>
<evidence type="ECO:0000256" key="4">
    <source>
        <dbReference type="ARBA" id="ARBA00066388"/>
    </source>
</evidence>
<dbReference type="InterPro" id="IPR013611">
    <property type="entry name" value="Transp-assoc_OB_typ2"/>
</dbReference>
<feature type="domain" description="ABC transporter" evidence="6">
    <location>
        <begin position="32"/>
        <end position="262"/>
    </location>
</feature>
<sequence length="391" mass="42071">MSSSAISPDARPAPAPDAGSGRNDLAGRGARIELTGLSRRYGDFAAVDDISLVVEPGEFMTLLGPSGSGKTTTLNIIAGFVSPTAGSLKVDGAAIESTPAHKRDMGVVFQHYALFPHLTVAENIAYPLKRRGIGKARRAELIRAALDTVHLGEYGHRYPRELSGGQQQRVAVARAIVYGPRVLLMDEPLGALDKKLRDWLQLEIKRIHAELGTTFVYVTHDQEEALVLSDRIAVFNHGRIEQVGAASELYERPATLFVAKFLGESTVLRGEATRTGDGSAVGVCARAIHTPGRIEGSRAAIVVRPERLAVRPRDHRPEPGWNALPATVTGEIYLGSSRKLELALPDGSPALVREQAGMLSDTREGDEVTLTWRAGDSVLLPDDPDVEAVFT</sequence>
<keyword evidence="3 7" id="KW-0067">ATP-binding</keyword>
<gene>
    <name evidence="7" type="ORF">SAMN05660976_05205</name>
</gene>
<dbReference type="Gene3D" id="2.40.50.100">
    <property type="match status" value="1"/>
</dbReference>
<name>A0A1H7YGU1_9ACTN</name>
<dbReference type="STRING" id="46177.SAMN05660976_05205"/>
<protein>
    <recommendedName>
        <fullName evidence="4">ABC-type quaternary amine transporter</fullName>
        <ecNumber evidence="4">7.6.2.9</ecNumber>
    </recommendedName>
</protein>
<dbReference type="SUPFAM" id="SSF50331">
    <property type="entry name" value="MOP-like"/>
    <property type="match status" value="1"/>
</dbReference>
<organism evidence="7 8">
    <name type="scientific">Nonomuraea pusilla</name>
    <dbReference type="NCBI Taxonomy" id="46177"/>
    <lineage>
        <taxon>Bacteria</taxon>
        <taxon>Bacillati</taxon>
        <taxon>Actinomycetota</taxon>
        <taxon>Actinomycetes</taxon>
        <taxon>Streptosporangiales</taxon>
        <taxon>Streptosporangiaceae</taxon>
        <taxon>Nonomuraea</taxon>
    </lineage>
</organism>
<dbReference type="GO" id="GO:0005524">
    <property type="term" value="F:ATP binding"/>
    <property type="evidence" value="ECO:0007669"/>
    <property type="project" value="UniProtKB-KW"/>
</dbReference>
<proteinExistence type="predicted"/>
<evidence type="ECO:0000256" key="2">
    <source>
        <dbReference type="ARBA" id="ARBA00022741"/>
    </source>
</evidence>
<accession>A0A1H7YGU1</accession>
<dbReference type="SMART" id="SM00382">
    <property type="entry name" value="AAA"/>
    <property type="match status" value="1"/>
</dbReference>
<dbReference type="Pfam" id="PF08402">
    <property type="entry name" value="TOBE_2"/>
    <property type="match status" value="1"/>
</dbReference>
<dbReference type="InterPro" id="IPR003593">
    <property type="entry name" value="AAA+_ATPase"/>
</dbReference>
<dbReference type="GO" id="GO:0043190">
    <property type="term" value="C:ATP-binding cassette (ABC) transporter complex"/>
    <property type="evidence" value="ECO:0007669"/>
    <property type="project" value="InterPro"/>
</dbReference>
<dbReference type="InterPro" id="IPR027417">
    <property type="entry name" value="P-loop_NTPase"/>
</dbReference>
<evidence type="ECO:0000259" key="6">
    <source>
        <dbReference type="PROSITE" id="PS50893"/>
    </source>
</evidence>
<dbReference type="InterPro" id="IPR017871">
    <property type="entry name" value="ABC_transporter-like_CS"/>
</dbReference>
<dbReference type="SUPFAM" id="SSF52540">
    <property type="entry name" value="P-loop containing nucleoside triphosphate hydrolases"/>
    <property type="match status" value="1"/>
</dbReference>
<dbReference type="RefSeq" id="WP_201784474.1">
    <property type="nucleotide sequence ID" value="NZ_BBZG01000001.1"/>
</dbReference>
<keyword evidence="2" id="KW-0547">Nucleotide-binding</keyword>